<dbReference type="Proteomes" id="UP000236723">
    <property type="component" value="Unassembled WGS sequence"/>
</dbReference>
<name>A0A1H6DG33_9ACTN</name>
<accession>A0A1H6DG33</accession>
<evidence type="ECO:0000313" key="2">
    <source>
        <dbReference type="Proteomes" id="UP000236723"/>
    </source>
</evidence>
<evidence type="ECO:0000313" key="1">
    <source>
        <dbReference type="EMBL" id="SEG84072.1"/>
    </source>
</evidence>
<gene>
    <name evidence="1" type="ORF">SAMN04489712_116138</name>
</gene>
<keyword evidence="2" id="KW-1185">Reference proteome</keyword>
<organism evidence="1 2">
    <name type="scientific">Thermomonospora echinospora</name>
    <dbReference type="NCBI Taxonomy" id="1992"/>
    <lineage>
        <taxon>Bacteria</taxon>
        <taxon>Bacillati</taxon>
        <taxon>Actinomycetota</taxon>
        <taxon>Actinomycetes</taxon>
        <taxon>Streptosporangiales</taxon>
        <taxon>Thermomonosporaceae</taxon>
        <taxon>Thermomonospora</taxon>
    </lineage>
</organism>
<proteinExistence type="predicted"/>
<dbReference type="RefSeq" id="WP_146087565.1">
    <property type="nucleotide sequence ID" value="NZ_FNVO01000016.1"/>
</dbReference>
<dbReference type="OrthoDB" id="3480393at2"/>
<sequence>MAPTSSEEHADLAHLDDLSEELTGRGHLTMIVTDGTPRLNVLDRTDPDRYGTVICERGSEDDLWFWWSWADRIAPVTDLRRAAAVIDRTLSSADAAA</sequence>
<dbReference type="EMBL" id="FNVO01000016">
    <property type="protein sequence ID" value="SEG84072.1"/>
    <property type="molecule type" value="Genomic_DNA"/>
</dbReference>
<protein>
    <submittedName>
        <fullName evidence="1">Uncharacterized protein</fullName>
    </submittedName>
</protein>
<reference evidence="2" key="1">
    <citation type="submission" date="2016-10" db="EMBL/GenBank/DDBJ databases">
        <authorList>
            <person name="Varghese N."/>
            <person name="Submissions S."/>
        </authorList>
    </citation>
    <scope>NUCLEOTIDE SEQUENCE [LARGE SCALE GENOMIC DNA]</scope>
    <source>
        <strain evidence="2">DSM 43163</strain>
    </source>
</reference>
<dbReference type="AlphaFoldDB" id="A0A1H6DG33"/>